<reference evidence="1 2" key="1">
    <citation type="submission" date="2018-03" db="EMBL/GenBank/DDBJ databases">
        <title>A gene transfer event suggests a long-term partnership between eustigmatophyte algae and a novel lineage of endosymbiotic bacteria.</title>
        <authorList>
            <person name="Yurchenko T."/>
            <person name="Sevcikova T."/>
            <person name="Pribyl P."/>
            <person name="El Karkouri K."/>
            <person name="Klimes V."/>
            <person name="Amaral R."/>
            <person name="Zbrankova V."/>
            <person name="Kim E."/>
            <person name="Raoult D."/>
            <person name="Santos L.M.A."/>
            <person name="Elias M."/>
        </authorList>
    </citation>
    <scope>NUCLEOTIDE SEQUENCE [LARGE SCALE GENOMIC DNA]</scope>
    <source>
        <strain evidence="1">CCALA 838</strain>
    </source>
</reference>
<protein>
    <submittedName>
        <fullName evidence="1">Type IV secretion system protein VirB9</fullName>
    </submittedName>
</protein>
<dbReference type="AlphaFoldDB" id="A0A2P1P9C5"/>
<dbReference type="Pfam" id="PF03524">
    <property type="entry name" value="CagX"/>
    <property type="match status" value="1"/>
</dbReference>
<dbReference type="EMBL" id="CP027845">
    <property type="protein sequence ID" value="AVP87871.1"/>
    <property type="molecule type" value="Genomic_DNA"/>
</dbReference>
<organism evidence="1 2">
    <name type="scientific">Candidatus Phycorickettsia trachydisci</name>
    <dbReference type="NCBI Taxonomy" id="2115978"/>
    <lineage>
        <taxon>Bacteria</taxon>
        <taxon>Pseudomonadati</taxon>
        <taxon>Pseudomonadota</taxon>
        <taxon>Alphaproteobacteria</taxon>
        <taxon>Rickettsiales</taxon>
        <taxon>Rickettsiaceae</taxon>
        <taxon>Candidatus Phycorickettsia</taxon>
    </lineage>
</organism>
<evidence type="ECO:0000313" key="1">
    <source>
        <dbReference type="EMBL" id="AVP87871.1"/>
    </source>
</evidence>
<dbReference type="Proteomes" id="UP000241762">
    <property type="component" value="Chromosome"/>
</dbReference>
<dbReference type="InterPro" id="IPR010258">
    <property type="entry name" value="Conjugal_tfr_TrbG/VirB9/CagX"/>
</dbReference>
<keyword evidence="2" id="KW-1185">Reference proteome</keyword>
<sequence length="150" mass="17667">MTMRVKKIITLIVSIVCSTLCWGEDKNLLDYEEILQLTTDSRIKSYVYNPNEVYLLVLHFGFQSNIEFAKGEKVQTISLGDTYAWKITPLDNMLFIKPLEKNIRTNMTIITNKRKYQFDLVAKTFEEGEEEDLVYLIRFYYPKTSKQNGR</sequence>
<name>A0A2P1P9C5_9RICK</name>
<gene>
    <name evidence="1" type="ORF">phytr_9430</name>
</gene>
<dbReference type="KEGG" id="ptc:phytr_9430"/>
<dbReference type="OrthoDB" id="9815808at2"/>
<proteinExistence type="predicted"/>
<evidence type="ECO:0000313" key="2">
    <source>
        <dbReference type="Proteomes" id="UP000241762"/>
    </source>
</evidence>
<accession>A0A2P1P9C5</accession>